<dbReference type="InterPro" id="IPR035983">
    <property type="entry name" value="Hect_E3_ubiquitin_ligase"/>
</dbReference>
<gene>
    <name evidence="2" type="ORF">PACLA_8A081467</name>
</gene>
<accession>A0A6S7GQ68</accession>
<dbReference type="AlphaFoldDB" id="A0A6S7GQ68"/>
<comment type="caution">
    <text evidence="2">The sequence shown here is derived from an EMBL/GenBank/DDBJ whole genome shotgun (WGS) entry which is preliminary data.</text>
</comment>
<feature type="region of interest" description="Disordered" evidence="1">
    <location>
        <begin position="82"/>
        <end position="125"/>
    </location>
</feature>
<dbReference type="Proteomes" id="UP001152795">
    <property type="component" value="Unassembled WGS sequence"/>
</dbReference>
<dbReference type="OrthoDB" id="5986703at2759"/>
<reference evidence="2" key="1">
    <citation type="submission" date="2020-04" db="EMBL/GenBank/DDBJ databases">
        <authorList>
            <person name="Alioto T."/>
            <person name="Alioto T."/>
            <person name="Gomez Garrido J."/>
        </authorList>
    </citation>
    <scope>NUCLEOTIDE SEQUENCE</scope>
    <source>
        <strain evidence="2">A484AB</strain>
    </source>
</reference>
<sequence length="672" mass="75281">MQPKAKMAGRNFEDISSACEVAAQALQAIGNLRNPDIRNLAESTASNSSASNSNMSTTSGGNISAFAAELGQRFPTFNACINNTRGRESRNSSSRSSVKKNSKKRKSNNNTQDASSGSGTKIGRPSKSVIHKDLVIIPNPDTKQVPSHSNKVKLEERELIIHEFPFNKGWSPLELRENIEKQLPKNVSFEFMKACYGTLVVPKLAEGVRMNGERILKFSGQGSVYIRCLEPLEEEDDEDQDLLQPVFSDDDTLESQMTAYISSSPDEVTQPASTSQNVTYSISEELPVFNNEEEIPVFEDEEIPATYLEEQFIAGIDVVDSNNSSMPTCSSNTTTNHQDMPIRIIKVHRSLIREDMLQIFSDPSILNASLHAVIINQLGHQEVGEGTGVLREVFSLFWKESYESYMLGESERVPYIRHDFNRAKWEAVGRILVKGYSECLYFPYRLSKVFLIACLFGESNVTSQMLLDSFKHYLSHSEASIVDACLNNSIQCEDDELLEFLSAFDCKRRITENSLIDIVTEVAHKEIIQKPQYVADCWGLIVSDLKKHFPDVCSVNRLYESIVPTNAKVISMLQASPVTPAEGETLAHMKRFIRGLDEGKLATFLRFTTASDMLLTDTLKIVFTSYEGLQRRPVAHTCGFTLEVPSTYSNFCELREEFMGILSADGWEMNIV</sequence>
<evidence type="ECO:0000256" key="1">
    <source>
        <dbReference type="SAM" id="MobiDB-lite"/>
    </source>
</evidence>
<dbReference type="EMBL" id="CACRXK020002708">
    <property type="protein sequence ID" value="CAB3995674.1"/>
    <property type="molecule type" value="Genomic_DNA"/>
</dbReference>
<dbReference type="GO" id="GO:0004842">
    <property type="term" value="F:ubiquitin-protein transferase activity"/>
    <property type="evidence" value="ECO:0007669"/>
    <property type="project" value="InterPro"/>
</dbReference>
<evidence type="ECO:0000313" key="2">
    <source>
        <dbReference type="EMBL" id="CAB3995674.1"/>
    </source>
</evidence>
<feature type="compositionally biased region" description="Basic residues" evidence="1">
    <location>
        <begin position="97"/>
        <end position="107"/>
    </location>
</feature>
<protein>
    <submittedName>
        <fullName evidence="2">40S ribosomal S2</fullName>
    </submittedName>
</protein>
<name>A0A6S7GQ68_PARCT</name>
<evidence type="ECO:0000313" key="3">
    <source>
        <dbReference type="Proteomes" id="UP001152795"/>
    </source>
</evidence>
<proteinExistence type="predicted"/>
<keyword evidence="3" id="KW-1185">Reference proteome</keyword>
<organism evidence="2 3">
    <name type="scientific">Paramuricea clavata</name>
    <name type="common">Red gorgonian</name>
    <name type="synonym">Violescent sea-whip</name>
    <dbReference type="NCBI Taxonomy" id="317549"/>
    <lineage>
        <taxon>Eukaryota</taxon>
        <taxon>Metazoa</taxon>
        <taxon>Cnidaria</taxon>
        <taxon>Anthozoa</taxon>
        <taxon>Octocorallia</taxon>
        <taxon>Malacalcyonacea</taxon>
        <taxon>Plexauridae</taxon>
        <taxon>Paramuricea</taxon>
    </lineage>
</organism>
<dbReference type="SUPFAM" id="SSF56204">
    <property type="entry name" value="Hect, E3 ligase catalytic domain"/>
    <property type="match status" value="1"/>
</dbReference>